<organism evidence="8 9">
    <name type="scientific">Mesorhizobium australicum</name>
    <dbReference type="NCBI Taxonomy" id="536018"/>
    <lineage>
        <taxon>Bacteria</taxon>
        <taxon>Pseudomonadati</taxon>
        <taxon>Pseudomonadota</taxon>
        <taxon>Alphaproteobacteria</taxon>
        <taxon>Hyphomicrobiales</taxon>
        <taxon>Phyllobacteriaceae</taxon>
        <taxon>Mesorhizobium</taxon>
    </lineage>
</organism>
<keyword evidence="3 4" id="KW-0658">Purine biosynthesis</keyword>
<dbReference type="RefSeq" id="WP_085464910.1">
    <property type="nucleotide sequence ID" value="NZ_FXBL01000004.1"/>
</dbReference>
<dbReference type="SUPFAM" id="SSF53328">
    <property type="entry name" value="Formyltransferase"/>
    <property type="match status" value="1"/>
</dbReference>
<dbReference type="NCBIfam" id="TIGR00639">
    <property type="entry name" value="PurN"/>
    <property type="match status" value="1"/>
</dbReference>
<dbReference type="EC" id="2.1.2.2" evidence="4"/>
<dbReference type="CDD" id="cd08645">
    <property type="entry name" value="FMT_core_GART"/>
    <property type="match status" value="1"/>
</dbReference>
<keyword evidence="2 4" id="KW-0808">Transferase</keyword>
<feature type="active site" description="Proton donor" evidence="4">
    <location>
        <position position="110"/>
    </location>
</feature>
<dbReference type="InterPro" id="IPR002376">
    <property type="entry name" value="Formyl_transf_N"/>
</dbReference>
<evidence type="ECO:0000313" key="9">
    <source>
        <dbReference type="Proteomes" id="UP000193083"/>
    </source>
</evidence>
<name>A0A1X7P0N2_9HYPH</name>
<feature type="binding site" evidence="4">
    <location>
        <position position="108"/>
    </location>
    <ligand>
        <name>(6R)-10-formyltetrahydrofolate</name>
        <dbReference type="ChEBI" id="CHEBI:195366"/>
    </ligand>
</feature>
<protein>
    <recommendedName>
        <fullName evidence="4">Phosphoribosylglycinamide formyltransferase</fullName>
        <ecNumber evidence="4">2.1.2.2</ecNumber>
    </recommendedName>
    <alternativeName>
        <fullName evidence="4">5'-phosphoribosylglycinamide transformylase</fullName>
    </alternativeName>
    <alternativeName>
        <fullName evidence="4">GAR transformylase</fullName>
        <shortName evidence="4">GART</shortName>
    </alternativeName>
</protein>
<dbReference type="PANTHER" id="PTHR43369">
    <property type="entry name" value="PHOSPHORIBOSYLGLYCINAMIDE FORMYLTRANSFERASE"/>
    <property type="match status" value="1"/>
</dbReference>
<feature type="domain" description="Formyl transferase N-terminal" evidence="7">
    <location>
        <begin position="4"/>
        <end position="180"/>
    </location>
</feature>
<dbReference type="HAMAP" id="MF_01930">
    <property type="entry name" value="PurN"/>
    <property type="match status" value="1"/>
</dbReference>
<comment type="similarity">
    <text evidence="4">Belongs to the GART family.</text>
</comment>
<evidence type="ECO:0000256" key="4">
    <source>
        <dbReference type="HAMAP-Rule" id="MF_01930"/>
    </source>
</evidence>
<feature type="binding site" evidence="4">
    <location>
        <begin position="14"/>
        <end position="16"/>
    </location>
    <ligand>
        <name>N(1)-(5-phospho-beta-D-ribosyl)glycinamide</name>
        <dbReference type="ChEBI" id="CHEBI:143788"/>
    </ligand>
</feature>
<accession>A0A1X7P0N2</accession>
<feature type="region of interest" description="Disordered" evidence="5">
    <location>
        <begin position="214"/>
        <end position="233"/>
    </location>
</feature>
<feature type="site" description="Raises pKa of active site His" evidence="4">
    <location>
        <position position="146"/>
    </location>
</feature>
<evidence type="ECO:0000256" key="6">
    <source>
        <dbReference type="SAM" id="SignalP"/>
    </source>
</evidence>
<dbReference type="OrthoDB" id="9806170at2"/>
<keyword evidence="9" id="KW-1185">Reference proteome</keyword>
<sequence length="233" mass="24315">MKKKRVAILISGRGSNMAALIDAAASPDFPGEIVGVISNRPDAKGLAIAAAKGVSTSVIPSKGVSREDHDAALDKALAGMKAEIVCLAGYLRLLTDGFVARWSGRLINIHPALLPLFKGLNTHEQALAAGMRIHGCTVHFVTPEMDDGPIIAQAAVPVLASDDAEMLGARVLAAEHHIYPLGLALVAEGKARMEGGRTVFADFSEETGAGRLVSAPAPRPKTADIESLARFTP</sequence>
<reference evidence="8 9" key="1">
    <citation type="submission" date="2017-04" db="EMBL/GenBank/DDBJ databases">
        <authorList>
            <person name="Afonso C.L."/>
            <person name="Miller P.J."/>
            <person name="Scott M.A."/>
            <person name="Spackman E."/>
            <person name="Goraichik I."/>
            <person name="Dimitrov K.M."/>
            <person name="Suarez D.L."/>
            <person name="Swayne D.E."/>
        </authorList>
    </citation>
    <scope>NUCLEOTIDE SEQUENCE [LARGE SCALE GENOMIC DNA]</scope>
    <source>
        <strain evidence="8 9">B5P</strain>
    </source>
</reference>
<dbReference type="GO" id="GO:0005829">
    <property type="term" value="C:cytosol"/>
    <property type="evidence" value="ECO:0007669"/>
    <property type="project" value="TreeGrafter"/>
</dbReference>
<dbReference type="EMBL" id="FXBL01000004">
    <property type="protein sequence ID" value="SMH44284.1"/>
    <property type="molecule type" value="Genomic_DNA"/>
</dbReference>
<comment type="pathway">
    <text evidence="1 4">Purine metabolism; IMP biosynthesis via de novo pathway; N(2)-formyl-N(1)-(5-phospho-D-ribosyl)glycinamide from N(1)-(5-phospho-D-ribosyl)glycinamide (10-formyl THF route): step 1/1.</text>
</comment>
<comment type="catalytic activity">
    <reaction evidence="4">
        <text>N(1)-(5-phospho-beta-D-ribosyl)glycinamide + (6R)-10-formyltetrahydrofolate = N(2)-formyl-N(1)-(5-phospho-beta-D-ribosyl)glycinamide + (6S)-5,6,7,8-tetrahydrofolate + H(+)</text>
        <dbReference type="Rhea" id="RHEA:15053"/>
        <dbReference type="ChEBI" id="CHEBI:15378"/>
        <dbReference type="ChEBI" id="CHEBI:57453"/>
        <dbReference type="ChEBI" id="CHEBI:143788"/>
        <dbReference type="ChEBI" id="CHEBI:147286"/>
        <dbReference type="ChEBI" id="CHEBI:195366"/>
        <dbReference type="EC" id="2.1.2.2"/>
    </reaction>
</comment>
<dbReference type="AlphaFoldDB" id="A0A1X7P0N2"/>
<evidence type="ECO:0000256" key="1">
    <source>
        <dbReference type="ARBA" id="ARBA00005054"/>
    </source>
</evidence>
<keyword evidence="6" id="KW-0732">Signal</keyword>
<dbReference type="Proteomes" id="UP000193083">
    <property type="component" value="Unassembled WGS sequence"/>
</dbReference>
<gene>
    <name evidence="4" type="primary">purN</name>
    <name evidence="8" type="ORF">SAMN02982922_3030</name>
</gene>
<feature type="signal peptide" evidence="6">
    <location>
        <begin position="1"/>
        <end position="18"/>
    </location>
</feature>
<proteinExistence type="inferred from homology"/>
<feature type="binding site" evidence="4">
    <location>
        <begin position="91"/>
        <end position="94"/>
    </location>
    <ligand>
        <name>(6R)-10-formyltetrahydrofolate</name>
        <dbReference type="ChEBI" id="CHEBI:195366"/>
    </ligand>
</feature>
<feature type="chain" id="PRO_5012055778" description="Phosphoribosylglycinamide formyltransferase" evidence="6">
    <location>
        <begin position="19"/>
        <end position="233"/>
    </location>
</feature>
<dbReference type="UniPathway" id="UPA00074">
    <property type="reaction ID" value="UER00126"/>
</dbReference>
<dbReference type="InterPro" id="IPR036477">
    <property type="entry name" value="Formyl_transf_N_sf"/>
</dbReference>
<evidence type="ECO:0000256" key="5">
    <source>
        <dbReference type="SAM" id="MobiDB-lite"/>
    </source>
</evidence>
<evidence type="ECO:0000313" key="8">
    <source>
        <dbReference type="EMBL" id="SMH44284.1"/>
    </source>
</evidence>
<evidence type="ECO:0000256" key="3">
    <source>
        <dbReference type="ARBA" id="ARBA00022755"/>
    </source>
</evidence>
<evidence type="ECO:0000259" key="7">
    <source>
        <dbReference type="Pfam" id="PF00551"/>
    </source>
</evidence>
<dbReference type="Gene3D" id="3.40.50.170">
    <property type="entry name" value="Formyl transferase, N-terminal domain"/>
    <property type="match status" value="1"/>
</dbReference>
<dbReference type="InterPro" id="IPR004607">
    <property type="entry name" value="GART"/>
</dbReference>
<dbReference type="GO" id="GO:0004644">
    <property type="term" value="F:phosphoribosylglycinamide formyltransferase activity"/>
    <property type="evidence" value="ECO:0007669"/>
    <property type="project" value="UniProtKB-UniRule"/>
</dbReference>
<comment type="function">
    <text evidence="4">Catalyzes the transfer of a formyl group from 10-formyltetrahydrofolate to 5-phospho-ribosyl-glycinamide (GAR), producing 5-phospho-ribosyl-N-formylglycinamide (FGAR) and tetrahydrofolate.</text>
</comment>
<dbReference type="GO" id="GO:0006189">
    <property type="term" value="P:'de novo' IMP biosynthetic process"/>
    <property type="evidence" value="ECO:0007669"/>
    <property type="project" value="UniProtKB-UniRule"/>
</dbReference>
<dbReference type="PANTHER" id="PTHR43369:SF2">
    <property type="entry name" value="PHOSPHORIBOSYLGLYCINAMIDE FORMYLTRANSFERASE"/>
    <property type="match status" value="1"/>
</dbReference>
<feature type="binding site" evidence="4">
    <location>
        <position position="66"/>
    </location>
    <ligand>
        <name>(6R)-10-formyltetrahydrofolate</name>
        <dbReference type="ChEBI" id="CHEBI:195366"/>
    </ligand>
</feature>
<evidence type="ECO:0000256" key="2">
    <source>
        <dbReference type="ARBA" id="ARBA00022679"/>
    </source>
</evidence>
<dbReference type="Pfam" id="PF00551">
    <property type="entry name" value="Formyl_trans_N"/>
    <property type="match status" value="1"/>
</dbReference>